<evidence type="ECO:0000313" key="4">
    <source>
        <dbReference type="Proteomes" id="UP000320431"/>
    </source>
</evidence>
<sequence length="205" mass="22413">MTKVHRALLDLVRERMGPTHPNYTALLRARDDVRAMAHVLGVRGIDPDSSDLEGSTILHQPDVSYGVIQLLLAAGADPDARWYGGHGRTPLYFATVPGVPTLLYEAGADLEHRDVSGLTPLLFNIQYGAVDLVEELLGLGADDTVHDDAGLDVFDYVSLVPTQAIAEQLGAILQRHRAQRAKTRREGLVAVARPGLRQCEPQRRL</sequence>
<comment type="caution">
    <text evidence="3">The sequence shown here is derived from an EMBL/GenBank/DDBJ whole genome shotgun (WGS) entry which is preliminary data.</text>
</comment>
<dbReference type="PROSITE" id="PS50297">
    <property type="entry name" value="ANK_REP_REGION"/>
    <property type="match status" value="1"/>
</dbReference>
<dbReference type="EMBL" id="VICD02000006">
    <property type="protein sequence ID" value="KAB8198730.1"/>
    <property type="molecule type" value="Genomic_DNA"/>
</dbReference>
<dbReference type="Gene3D" id="1.25.40.20">
    <property type="entry name" value="Ankyrin repeat-containing domain"/>
    <property type="match status" value="2"/>
</dbReference>
<dbReference type="InterPro" id="IPR002110">
    <property type="entry name" value="Ankyrin_rpt"/>
</dbReference>
<protein>
    <submittedName>
        <fullName evidence="3">Uncharacterized protein</fullName>
    </submittedName>
</protein>
<name>A0A508B8S0_9GAMM</name>
<reference evidence="3 4" key="1">
    <citation type="submission" date="2019-10" db="EMBL/GenBank/DDBJ databases">
        <title>Lysobacter alkalisoli sp. nov., isolated from saline-alkaline soil.</title>
        <authorList>
            <person name="Sun J.-Q."/>
        </authorList>
    </citation>
    <scope>NUCLEOTIDE SEQUENCE [LARGE SCALE GENOMIC DNA]</scope>
    <source>
        <strain evidence="3 4">KCTC 42381</strain>
    </source>
</reference>
<proteinExistence type="predicted"/>
<dbReference type="SUPFAM" id="SSF48403">
    <property type="entry name" value="Ankyrin repeat"/>
    <property type="match status" value="1"/>
</dbReference>
<gene>
    <name evidence="3" type="ORF">FKV24_000760</name>
</gene>
<dbReference type="PANTHER" id="PTHR24171">
    <property type="entry name" value="ANKYRIN REPEAT DOMAIN-CONTAINING PROTEIN 39-RELATED"/>
    <property type="match status" value="1"/>
</dbReference>
<dbReference type="InterPro" id="IPR036770">
    <property type="entry name" value="Ankyrin_rpt-contain_sf"/>
</dbReference>
<evidence type="ECO:0000256" key="1">
    <source>
        <dbReference type="ARBA" id="ARBA00022737"/>
    </source>
</evidence>
<accession>A0A508B8S0</accession>
<evidence type="ECO:0000256" key="2">
    <source>
        <dbReference type="ARBA" id="ARBA00023043"/>
    </source>
</evidence>
<evidence type="ECO:0000313" key="3">
    <source>
        <dbReference type="EMBL" id="KAB8198730.1"/>
    </source>
</evidence>
<keyword evidence="1" id="KW-0677">Repeat</keyword>
<dbReference type="PROSITE" id="PS50088">
    <property type="entry name" value="ANK_REPEAT"/>
    <property type="match status" value="1"/>
</dbReference>
<organism evidence="3 4">
    <name type="scientific">Marilutibacter maris</name>
    <dbReference type="NCBI Taxonomy" id="1605891"/>
    <lineage>
        <taxon>Bacteria</taxon>
        <taxon>Pseudomonadati</taxon>
        <taxon>Pseudomonadota</taxon>
        <taxon>Gammaproteobacteria</taxon>
        <taxon>Lysobacterales</taxon>
        <taxon>Lysobacteraceae</taxon>
        <taxon>Marilutibacter</taxon>
    </lineage>
</organism>
<dbReference type="Proteomes" id="UP000320431">
    <property type="component" value="Unassembled WGS sequence"/>
</dbReference>
<dbReference type="RefSeq" id="WP_141480821.1">
    <property type="nucleotide sequence ID" value="NZ_VICD02000006.1"/>
</dbReference>
<dbReference type="AlphaFoldDB" id="A0A508B8S0"/>
<keyword evidence="2" id="KW-0040">ANK repeat</keyword>